<evidence type="ECO:0000259" key="1">
    <source>
        <dbReference type="SMART" id="SM00829"/>
    </source>
</evidence>
<keyword evidence="3" id="KW-1185">Reference proteome</keyword>
<comment type="caution">
    <text evidence="2">The sequence shown here is derived from an EMBL/GenBank/DDBJ whole genome shotgun (WGS) entry which is preliminary data.</text>
</comment>
<dbReference type="SMART" id="SM00829">
    <property type="entry name" value="PKS_ER"/>
    <property type="match status" value="1"/>
</dbReference>
<dbReference type="Pfam" id="PF13602">
    <property type="entry name" value="ADH_zinc_N_2"/>
    <property type="match status" value="1"/>
</dbReference>
<dbReference type="OrthoDB" id="3553344at2759"/>
<dbReference type="SUPFAM" id="SSF50129">
    <property type="entry name" value="GroES-like"/>
    <property type="match status" value="1"/>
</dbReference>
<dbReference type="CDD" id="cd05289">
    <property type="entry name" value="MDR_like_2"/>
    <property type="match status" value="1"/>
</dbReference>
<dbReference type="InterPro" id="IPR050700">
    <property type="entry name" value="YIM1/Zinc_Alcohol_DH_Fams"/>
</dbReference>
<dbReference type="InterPro" id="IPR011032">
    <property type="entry name" value="GroES-like_sf"/>
</dbReference>
<dbReference type="PANTHER" id="PTHR11695:SF294">
    <property type="entry name" value="RETICULON-4-INTERACTING PROTEIN 1, MITOCHONDRIAL"/>
    <property type="match status" value="1"/>
</dbReference>
<feature type="domain" description="Enoyl reductase (ER)" evidence="1">
    <location>
        <begin position="7"/>
        <end position="344"/>
    </location>
</feature>
<dbReference type="PANTHER" id="PTHR11695">
    <property type="entry name" value="ALCOHOL DEHYDROGENASE RELATED"/>
    <property type="match status" value="1"/>
</dbReference>
<reference evidence="2 3" key="1">
    <citation type="submission" date="2018-05" db="EMBL/GenBank/DDBJ databases">
        <title>Genome sequencing and assembly of the regulated plant pathogen Lachnellula willkommii and related sister species for the development of diagnostic species identification markers.</title>
        <authorList>
            <person name="Giroux E."/>
            <person name="Bilodeau G."/>
        </authorList>
    </citation>
    <scope>NUCLEOTIDE SEQUENCE [LARGE SCALE GENOMIC DNA]</scope>
    <source>
        <strain evidence="2 3">CBS 160.35</strain>
    </source>
</reference>
<proteinExistence type="predicted"/>
<evidence type="ECO:0000313" key="2">
    <source>
        <dbReference type="EMBL" id="TVY36950.1"/>
    </source>
</evidence>
<dbReference type="InterPro" id="IPR013154">
    <property type="entry name" value="ADH-like_N"/>
</dbReference>
<dbReference type="GO" id="GO:0016491">
    <property type="term" value="F:oxidoreductase activity"/>
    <property type="evidence" value="ECO:0007669"/>
    <property type="project" value="InterPro"/>
</dbReference>
<gene>
    <name evidence="2" type="primary">EO_1</name>
    <name evidence="2" type="ORF">LOCC1_G005750</name>
</gene>
<name>A0A8H8RK23_9HELO</name>
<dbReference type="Gene3D" id="3.40.50.720">
    <property type="entry name" value="NAD(P)-binding Rossmann-like Domain"/>
    <property type="match status" value="1"/>
</dbReference>
<dbReference type="Pfam" id="PF08240">
    <property type="entry name" value="ADH_N"/>
    <property type="match status" value="1"/>
</dbReference>
<dbReference type="InterPro" id="IPR020843">
    <property type="entry name" value="ER"/>
</dbReference>
<dbReference type="EMBL" id="QGMI01000763">
    <property type="protein sequence ID" value="TVY36950.1"/>
    <property type="molecule type" value="Genomic_DNA"/>
</dbReference>
<dbReference type="SUPFAM" id="SSF51735">
    <property type="entry name" value="NAD(P)-binding Rossmann-fold domains"/>
    <property type="match status" value="1"/>
</dbReference>
<organism evidence="2 3">
    <name type="scientific">Lachnellula occidentalis</name>
    <dbReference type="NCBI Taxonomy" id="215460"/>
    <lineage>
        <taxon>Eukaryota</taxon>
        <taxon>Fungi</taxon>
        <taxon>Dikarya</taxon>
        <taxon>Ascomycota</taxon>
        <taxon>Pezizomycotina</taxon>
        <taxon>Leotiomycetes</taxon>
        <taxon>Helotiales</taxon>
        <taxon>Lachnaceae</taxon>
        <taxon>Lachnellula</taxon>
    </lineage>
</organism>
<sequence length="347" mass="36718">MSQSIPSSMRALVLPRYCKPAEYDVATVPTPQISKPDELLVKVYAASVNPIDVKMAAGFPYKLGVDLAGVVVAIGSSVSTFKIGDEVYADSTIRGTIAEYALCTASVTALKPTTLSFSAAAAIPLAAQSALQSLQRGDDKIGLRGKTVFVGGALSATGSFGVQMAKKVFGAGKVVTTVSRRKMGRVEELLGDGVVDVVVDYEGGAGYVVERVGRGTVDFMYDNTGMTLGGLGMMKRGGVIVSVTTVPSGAMMKEARPEAGGWLVILLDLVDWFYRMWMRRAGVDYSALLTEPTGSDLERLARWVDEGKIKPIVGRQVMLSDVEGVRQGCQAVLDGKGGIGKFVINID</sequence>
<protein>
    <submittedName>
        <fullName evidence="2">2-methylene-furan-3-one reductase</fullName>
    </submittedName>
</protein>
<dbReference type="Gene3D" id="3.90.180.10">
    <property type="entry name" value="Medium-chain alcohol dehydrogenases, catalytic domain"/>
    <property type="match status" value="1"/>
</dbReference>
<dbReference type="InterPro" id="IPR036291">
    <property type="entry name" value="NAD(P)-bd_dom_sf"/>
</dbReference>
<evidence type="ECO:0000313" key="3">
    <source>
        <dbReference type="Proteomes" id="UP000443090"/>
    </source>
</evidence>
<dbReference type="AlphaFoldDB" id="A0A8H8RK23"/>
<accession>A0A8H8RK23</accession>
<dbReference type="Proteomes" id="UP000443090">
    <property type="component" value="Unassembled WGS sequence"/>
</dbReference>